<dbReference type="STRING" id="1035707.SAMN05216552_1001324"/>
<dbReference type="AlphaFoldDB" id="A0A1I7F249"/>
<organism evidence="2 3">
    <name type="scientific">Pseudoduganella namucuonensis</name>
    <dbReference type="NCBI Taxonomy" id="1035707"/>
    <lineage>
        <taxon>Bacteria</taxon>
        <taxon>Pseudomonadati</taxon>
        <taxon>Pseudomonadota</taxon>
        <taxon>Betaproteobacteria</taxon>
        <taxon>Burkholderiales</taxon>
        <taxon>Oxalobacteraceae</taxon>
        <taxon>Telluria group</taxon>
        <taxon>Pseudoduganella</taxon>
    </lineage>
</organism>
<dbReference type="Proteomes" id="UP000199391">
    <property type="component" value="Unassembled WGS sequence"/>
</dbReference>
<feature type="chain" id="PRO_5011791464" description="Transporter substrate-binding domain-containing protein" evidence="1">
    <location>
        <begin position="28"/>
        <end position="302"/>
    </location>
</feature>
<proteinExistence type="predicted"/>
<keyword evidence="3" id="KW-1185">Reference proteome</keyword>
<protein>
    <recommendedName>
        <fullName evidence="4">Transporter substrate-binding domain-containing protein</fullName>
    </recommendedName>
</protein>
<feature type="signal peptide" evidence="1">
    <location>
        <begin position="1"/>
        <end position="27"/>
    </location>
</feature>
<evidence type="ECO:0000313" key="2">
    <source>
        <dbReference type="EMBL" id="SFU30236.1"/>
    </source>
</evidence>
<sequence>MKPAPLPRRSFILGSLAACSALGGALAAEPVRVVYPRHMGVTNSRYEYDWLVLRTALEKSSAALGPFTMSQLDEAMSPRRVTQELALPRGRINVLARGTSRELERDFLPVRIPIDKGLLGFRVFLIRAADLPRFAAVRTLQDLRRFRAGQGKDWVDIDILHAAGIPVVEGSYFDGLFSMLMVGRFDFFSRGVDEVVLELEERRARYPHMVIEPTLLLHYPLPRYLFVRRDAEGERLAKRLRAGLETMVQDGTLNALFRQHKGPVIEQLNLEKRRLIALPATLATPETPLNRPELWYNPQAER</sequence>
<name>A0A1I7F249_9BURK</name>
<dbReference type="EMBL" id="FPBO01000001">
    <property type="protein sequence ID" value="SFU30236.1"/>
    <property type="molecule type" value="Genomic_DNA"/>
</dbReference>
<dbReference type="SUPFAM" id="SSF53850">
    <property type="entry name" value="Periplasmic binding protein-like II"/>
    <property type="match status" value="1"/>
</dbReference>
<dbReference type="RefSeq" id="WP_229488736.1">
    <property type="nucleotide sequence ID" value="NZ_FPBO01000001.1"/>
</dbReference>
<evidence type="ECO:0000256" key="1">
    <source>
        <dbReference type="SAM" id="SignalP"/>
    </source>
</evidence>
<reference evidence="3" key="1">
    <citation type="submission" date="2016-10" db="EMBL/GenBank/DDBJ databases">
        <authorList>
            <person name="Varghese N."/>
            <person name="Submissions S."/>
        </authorList>
    </citation>
    <scope>NUCLEOTIDE SEQUENCE [LARGE SCALE GENOMIC DNA]</scope>
    <source>
        <strain evidence="3">CGMCC 1.11014</strain>
    </source>
</reference>
<accession>A0A1I7F249</accession>
<evidence type="ECO:0008006" key="4">
    <source>
        <dbReference type="Google" id="ProtNLM"/>
    </source>
</evidence>
<keyword evidence="1" id="KW-0732">Signal</keyword>
<gene>
    <name evidence="2" type="ORF">SAMN05216552_1001324</name>
</gene>
<evidence type="ECO:0000313" key="3">
    <source>
        <dbReference type="Proteomes" id="UP000199391"/>
    </source>
</evidence>